<proteinExistence type="predicted"/>
<reference evidence="1" key="1">
    <citation type="submission" date="2021-01" db="EMBL/GenBank/DDBJ databases">
        <authorList>
            <person name="Corre E."/>
            <person name="Pelletier E."/>
            <person name="Niang G."/>
            <person name="Scheremetjew M."/>
            <person name="Finn R."/>
            <person name="Kale V."/>
            <person name="Holt S."/>
            <person name="Cochrane G."/>
            <person name="Meng A."/>
            <person name="Brown T."/>
            <person name="Cohen L."/>
        </authorList>
    </citation>
    <scope>NUCLEOTIDE SEQUENCE</scope>
    <source>
        <strain evidence="1">CCMP1381</strain>
    </source>
</reference>
<gene>
    <name evidence="1" type="ORF">DSPE1174_LOCUS1920</name>
</gene>
<organism evidence="1">
    <name type="scientific">Octactis speculum</name>
    <dbReference type="NCBI Taxonomy" id="3111310"/>
    <lineage>
        <taxon>Eukaryota</taxon>
        <taxon>Sar</taxon>
        <taxon>Stramenopiles</taxon>
        <taxon>Ochrophyta</taxon>
        <taxon>Dictyochophyceae</taxon>
        <taxon>Dictyochales</taxon>
        <taxon>Dictyochaceae</taxon>
        <taxon>Octactis</taxon>
    </lineage>
</organism>
<accession>A0A7S2APM2</accession>
<protein>
    <submittedName>
        <fullName evidence="1">Uncharacterized protein</fullName>
    </submittedName>
</protein>
<sequence>MFARMNLFEFPKMKYEEFIHRRHVHHKHNKQTCLITAVAITRNSFMTTRSCFNVLQLSSDFQLHIMFLVLQFHIVFHGTVCDWSKTLISKQLHFSFFLANHIKTKLCFK</sequence>
<name>A0A7S2APM2_9STRA</name>
<evidence type="ECO:0000313" key="1">
    <source>
        <dbReference type="EMBL" id="CAD9373545.1"/>
    </source>
</evidence>
<dbReference type="EMBL" id="HBGS01003748">
    <property type="protein sequence ID" value="CAD9373545.1"/>
    <property type="molecule type" value="Transcribed_RNA"/>
</dbReference>
<dbReference type="AlphaFoldDB" id="A0A7S2APM2"/>